<evidence type="ECO:0000313" key="4">
    <source>
        <dbReference type="Proteomes" id="UP000053097"/>
    </source>
</evidence>
<feature type="compositionally biased region" description="Basic residues" evidence="2">
    <location>
        <begin position="756"/>
        <end position="765"/>
    </location>
</feature>
<feature type="compositionally biased region" description="Basic and acidic residues" evidence="2">
    <location>
        <begin position="528"/>
        <end position="541"/>
    </location>
</feature>
<keyword evidence="3" id="KW-0808">Transferase</keyword>
<keyword evidence="3" id="KW-0418">Kinase</keyword>
<comment type="similarity">
    <text evidence="1">Belongs to the SAPAP family.</text>
</comment>
<feature type="region of interest" description="Disordered" evidence="2">
    <location>
        <begin position="333"/>
        <end position="356"/>
    </location>
</feature>
<accession>A0A026WG60</accession>
<dbReference type="OMA" id="FKQQYKN"/>
<dbReference type="GO" id="GO:0016301">
    <property type="term" value="F:kinase activity"/>
    <property type="evidence" value="ECO:0007669"/>
    <property type="project" value="UniProtKB-KW"/>
</dbReference>
<feature type="region of interest" description="Disordered" evidence="2">
    <location>
        <begin position="736"/>
        <end position="768"/>
    </location>
</feature>
<feature type="region of interest" description="Disordered" evidence="2">
    <location>
        <begin position="827"/>
        <end position="869"/>
    </location>
</feature>
<evidence type="ECO:0000256" key="1">
    <source>
        <dbReference type="ARBA" id="ARBA00008839"/>
    </source>
</evidence>
<feature type="compositionally biased region" description="Basic and acidic residues" evidence="2">
    <location>
        <begin position="279"/>
        <end position="289"/>
    </location>
</feature>
<reference evidence="3 4" key="1">
    <citation type="journal article" date="2014" name="Curr. Biol.">
        <title>The genome of the clonal raider ant Cerapachys biroi.</title>
        <authorList>
            <person name="Oxley P.R."/>
            <person name="Ji L."/>
            <person name="Fetter-Pruneda I."/>
            <person name="McKenzie S.K."/>
            <person name="Li C."/>
            <person name="Hu H."/>
            <person name="Zhang G."/>
            <person name="Kronauer D.J."/>
        </authorList>
    </citation>
    <scope>NUCLEOTIDE SEQUENCE [LARGE SCALE GENOMIC DNA]</scope>
</reference>
<gene>
    <name evidence="3" type="ORF">X777_05341</name>
</gene>
<organism evidence="3 4">
    <name type="scientific">Ooceraea biroi</name>
    <name type="common">Clonal raider ant</name>
    <name type="synonym">Cerapachys biroi</name>
    <dbReference type="NCBI Taxonomy" id="2015173"/>
    <lineage>
        <taxon>Eukaryota</taxon>
        <taxon>Metazoa</taxon>
        <taxon>Ecdysozoa</taxon>
        <taxon>Arthropoda</taxon>
        <taxon>Hexapoda</taxon>
        <taxon>Insecta</taxon>
        <taxon>Pterygota</taxon>
        <taxon>Neoptera</taxon>
        <taxon>Endopterygota</taxon>
        <taxon>Hymenoptera</taxon>
        <taxon>Apocrita</taxon>
        <taxon>Aculeata</taxon>
        <taxon>Formicoidea</taxon>
        <taxon>Formicidae</taxon>
        <taxon>Dorylinae</taxon>
        <taxon>Ooceraea</taxon>
    </lineage>
</organism>
<keyword evidence="4" id="KW-1185">Reference proteome</keyword>
<feature type="region of interest" description="Disordered" evidence="2">
    <location>
        <begin position="157"/>
        <end position="203"/>
    </location>
</feature>
<name>A0A026WG60_OOCBI</name>
<feature type="compositionally biased region" description="Polar residues" evidence="2">
    <location>
        <begin position="108"/>
        <end position="120"/>
    </location>
</feature>
<dbReference type="PANTHER" id="PTHR12353:SF1">
    <property type="entry name" value="DISKS LARGE-ASSOCIATED PROTEIN 5"/>
    <property type="match status" value="1"/>
</dbReference>
<dbReference type="InterPro" id="IPR005026">
    <property type="entry name" value="SAPAP"/>
</dbReference>
<dbReference type="OrthoDB" id="10023951at2759"/>
<dbReference type="Proteomes" id="UP000053097">
    <property type="component" value="Unassembled WGS sequence"/>
</dbReference>
<protein>
    <submittedName>
        <fullName evidence="3">Guanylate kinase-associated protein mars</fullName>
    </submittedName>
</protein>
<proteinExistence type="inferred from homology"/>
<evidence type="ECO:0000313" key="3">
    <source>
        <dbReference type="EMBL" id="EZA54923.1"/>
    </source>
</evidence>
<dbReference type="AlphaFoldDB" id="A0A026WG60"/>
<feature type="region of interest" description="Disordered" evidence="2">
    <location>
        <begin position="233"/>
        <end position="321"/>
    </location>
</feature>
<sequence length="869" mass="98077">MSNFKQQYKNPRLGFGDVGHNRNVRAYKQDKSRREIRTRAFDQTRQLQDVSAPPSPESEMILSTGKLKNERFKKLQKWKEERERKKQLEAAKKKPAFKVGVVHHSLSSPWNTTSAQSSTKVKAMRQNDVPKRITRATEKRLLAKNLLVKQVATGSKDVASTSAKQHLNSNAQNIKTSDKKKPKSFAPANHEFRPPSGLQKLPLFGLVPPVEETPQEKGDFFVKGKQADFNLFNTNNVKRIKTSSPKSSSNKRKSQQKLNEPVPDLNSTFEIKETVTASSKHENIERDAPQEGQPSSNDNTKTPSREADSVDVNKGNRDTENLISFSPYLTLSRGKKNARKEQQQRLGIGRSPSDAIPTKETVMKNLNISAEEEERTAQYFKYILKKETDKLQDLCRKWLDIQTSEQGVPEDAAYEINQAVGQTNLLVSRLGAGLRNRQGRDARDLQGFWDMTYMEVANCDARFAKLEERRDRQWQEDDCAAAKLGACKKKRMPAKKQIAPNRSQPSALRSMILAARKKKMEAGTSPLNKEDPLQDANKERAFTLPGSRKSTSSKENDSARRKTRSKSIGSNPRKSPFARDENAKINLLQLHRASASKKLRSPFAAMKISQMCKTPEVQLDDTITYVNSGQTPGKSILKKSEDLSKEARIKSAYKVNFDDAIARRREVPLDEEARTKLSLAAALSRIDNLELDELSVEESINAEKRLNFDAEDSDNSINSNGFDEFAAEVSIQVEKRQSKSLSRKKTATDDGEVAASRKRSRHRTRCVSTSDEEVEYDVNVLPATPLKTNVRTPVNSETISNAELERNDESEIKILRNRTITTNDSVKINRTSKLMTPRKGSISKKENKSPVKTRKSSLKLLQDEQLKHA</sequence>
<dbReference type="STRING" id="2015173.A0A026WG60"/>
<feature type="compositionally biased region" description="Polar residues" evidence="2">
    <location>
        <begin position="158"/>
        <end position="175"/>
    </location>
</feature>
<dbReference type="PANTHER" id="PTHR12353">
    <property type="entry name" value="DISKS LARGE-ASSOCIATED PROTEIN DAP SAP90/PSD-95-ASSOCIATED PROTEIN"/>
    <property type="match status" value="1"/>
</dbReference>
<dbReference type="GO" id="GO:0023052">
    <property type="term" value="P:signaling"/>
    <property type="evidence" value="ECO:0007669"/>
    <property type="project" value="InterPro"/>
</dbReference>
<feature type="region of interest" description="Disordered" evidence="2">
    <location>
        <begin position="108"/>
        <end position="127"/>
    </location>
</feature>
<feature type="region of interest" description="Disordered" evidence="2">
    <location>
        <begin position="518"/>
        <end position="581"/>
    </location>
</feature>
<dbReference type="EMBL" id="KK107234">
    <property type="protein sequence ID" value="EZA54923.1"/>
    <property type="molecule type" value="Genomic_DNA"/>
</dbReference>
<evidence type="ECO:0000256" key="2">
    <source>
        <dbReference type="SAM" id="MobiDB-lite"/>
    </source>
</evidence>
<feature type="compositionally biased region" description="Polar residues" evidence="2">
    <location>
        <begin position="292"/>
        <end position="302"/>
    </location>
</feature>